<sequence>MDMAITNLMGTDMDMGKDMAMTTDMEGITLQNTMEIMVMDIMMIIIIHTNNTAMEIRGATVETMEENTEDTDIMEEMEVHFPTQSICE</sequence>
<name>A0A914MP73_MELIC</name>
<protein>
    <submittedName>
        <fullName evidence="2">Candidate secreted effector</fullName>
    </submittedName>
</protein>
<dbReference type="AlphaFoldDB" id="A0A914MP73"/>
<keyword evidence="1" id="KW-1185">Reference proteome</keyword>
<dbReference type="WBParaSite" id="Minc3s02111g28350">
    <property type="protein sequence ID" value="Minc3s02111g28350"/>
    <property type="gene ID" value="Minc3s02111g28350"/>
</dbReference>
<dbReference type="Proteomes" id="UP000887563">
    <property type="component" value="Unplaced"/>
</dbReference>
<evidence type="ECO:0000313" key="2">
    <source>
        <dbReference type="WBParaSite" id="Minc3s02111g28350"/>
    </source>
</evidence>
<accession>A0A914MP73</accession>
<evidence type="ECO:0000313" key="1">
    <source>
        <dbReference type="Proteomes" id="UP000887563"/>
    </source>
</evidence>
<reference evidence="2" key="1">
    <citation type="submission" date="2022-11" db="UniProtKB">
        <authorList>
            <consortium name="WormBaseParasite"/>
        </authorList>
    </citation>
    <scope>IDENTIFICATION</scope>
</reference>
<proteinExistence type="predicted"/>
<organism evidence="1 2">
    <name type="scientific">Meloidogyne incognita</name>
    <name type="common">Southern root-knot nematode worm</name>
    <name type="synonym">Oxyuris incognita</name>
    <dbReference type="NCBI Taxonomy" id="6306"/>
    <lineage>
        <taxon>Eukaryota</taxon>
        <taxon>Metazoa</taxon>
        <taxon>Ecdysozoa</taxon>
        <taxon>Nematoda</taxon>
        <taxon>Chromadorea</taxon>
        <taxon>Rhabditida</taxon>
        <taxon>Tylenchina</taxon>
        <taxon>Tylenchomorpha</taxon>
        <taxon>Tylenchoidea</taxon>
        <taxon>Meloidogynidae</taxon>
        <taxon>Meloidogyninae</taxon>
        <taxon>Meloidogyne</taxon>
        <taxon>Meloidogyne incognita group</taxon>
    </lineage>
</organism>